<keyword evidence="2" id="KW-1185">Reference proteome</keyword>
<name>A0A8T2TF90_CERRI</name>
<reference evidence="1" key="1">
    <citation type="submission" date="2021-08" db="EMBL/GenBank/DDBJ databases">
        <title>WGS assembly of Ceratopteris richardii.</title>
        <authorList>
            <person name="Marchant D.B."/>
            <person name="Chen G."/>
            <person name="Jenkins J."/>
            <person name="Shu S."/>
            <person name="Leebens-Mack J."/>
            <person name="Grimwood J."/>
            <person name="Schmutz J."/>
            <person name="Soltis P."/>
            <person name="Soltis D."/>
            <person name="Chen Z.-H."/>
        </authorList>
    </citation>
    <scope>NUCLEOTIDE SEQUENCE</scope>
    <source>
        <strain evidence="1">Whitten #5841</strain>
        <tissue evidence="1">Leaf</tissue>
    </source>
</reference>
<sequence length="145" mass="17079">MTYSLRIYSFLPFHTVFGRTMRSSHLLCLPFGTATYNDILLFFSVFHNSTASLSMNWIEQHLVFLFCIPQFHSKSIHELDRTAAMTSWKEQRIFLFTAHWFLIPFQSYPPHIAFQKVRLPHLSGQSAYFGLTFYKSPLIFLAHHL</sequence>
<gene>
    <name evidence="1" type="ORF">KP509_14G088300</name>
</gene>
<dbReference type="Proteomes" id="UP000825935">
    <property type="component" value="Chromosome 14"/>
</dbReference>
<dbReference type="AlphaFoldDB" id="A0A8T2TF90"/>
<proteinExistence type="predicted"/>
<organism evidence="1 2">
    <name type="scientific">Ceratopteris richardii</name>
    <name type="common">Triangle waterfern</name>
    <dbReference type="NCBI Taxonomy" id="49495"/>
    <lineage>
        <taxon>Eukaryota</taxon>
        <taxon>Viridiplantae</taxon>
        <taxon>Streptophyta</taxon>
        <taxon>Embryophyta</taxon>
        <taxon>Tracheophyta</taxon>
        <taxon>Polypodiopsida</taxon>
        <taxon>Polypodiidae</taxon>
        <taxon>Polypodiales</taxon>
        <taxon>Pteridineae</taxon>
        <taxon>Pteridaceae</taxon>
        <taxon>Parkerioideae</taxon>
        <taxon>Ceratopteris</taxon>
    </lineage>
</organism>
<accession>A0A8T2TF90</accession>
<evidence type="ECO:0000313" key="2">
    <source>
        <dbReference type="Proteomes" id="UP000825935"/>
    </source>
</evidence>
<protein>
    <submittedName>
        <fullName evidence="1">Uncharacterized protein</fullName>
    </submittedName>
</protein>
<evidence type="ECO:0000313" key="1">
    <source>
        <dbReference type="EMBL" id="KAH7416373.1"/>
    </source>
</evidence>
<dbReference type="EMBL" id="CM035419">
    <property type="protein sequence ID" value="KAH7416373.1"/>
    <property type="molecule type" value="Genomic_DNA"/>
</dbReference>
<comment type="caution">
    <text evidence="1">The sequence shown here is derived from an EMBL/GenBank/DDBJ whole genome shotgun (WGS) entry which is preliminary data.</text>
</comment>